<dbReference type="RefSeq" id="WP_015439746.1">
    <property type="nucleotide sequence ID" value="NC_020520.1"/>
</dbReference>
<dbReference type="GO" id="GO:0043546">
    <property type="term" value="F:molybdopterin cofactor binding"/>
    <property type="evidence" value="ECO:0007669"/>
    <property type="project" value="InterPro"/>
</dbReference>
<dbReference type="PROSITE" id="PS51669">
    <property type="entry name" value="4FE4S_MOW_BIS_MGD"/>
    <property type="match status" value="1"/>
</dbReference>
<organism evidence="6 7">
    <name type="scientific">Ilumatobacter coccineus (strain NBRC 103263 / KCTC 29153 / YM16-304)</name>
    <dbReference type="NCBI Taxonomy" id="1313172"/>
    <lineage>
        <taxon>Bacteria</taxon>
        <taxon>Bacillati</taxon>
        <taxon>Actinomycetota</taxon>
        <taxon>Acidimicrobiia</taxon>
        <taxon>Acidimicrobiales</taxon>
        <taxon>Ilumatobacteraceae</taxon>
        <taxon>Ilumatobacter</taxon>
    </lineage>
</organism>
<dbReference type="KEGG" id="aym:YM304_01840"/>
<dbReference type="OrthoDB" id="7376058at2"/>
<gene>
    <name evidence="6" type="ORF">YM304_01840</name>
</gene>
<dbReference type="SUPFAM" id="SSF53706">
    <property type="entry name" value="Formate dehydrogenase/DMSO reductase, domains 1-3"/>
    <property type="match status" value="1"/>
</dbReference>
<keyword evidence="3" id="KW-0408">Iron</keyword>
<dbReference type="InterPro" id="IPR006656">
    <property type="entry name" value="Mopterin_OxRdtase"/>
</dbReference>
<comment type="similarity">
    <text evidence="1">Belongs to the prokaryotic molybdopterin-containing oxidoreductase family.</text>
</comment>
<dbReference type="InterPro" id="IPR009010">
    <property type="entry name" value="Asp_de-COase-like_dom_sf"/>
</dbReference>
<dbReference type="Pfam" id="PF04879">
    <property type="entry name" value="Molybdop_Fe4S4"/>
    <property type="match status" value="1"/>
</dbReference>
<evidence type="ECO:0000313" key="7">
    <source>
        <dbReference type="Proteomes" id="UP000011863"/>
    </source>
</evidence>
<evidence type="ECO:0000313" key="6">
    <source>
        <dbReference type="EMBL" id="BAN00498.1"/>
    </source>
</evidence>
<evidence type="ECO:0000259" key="5">
    <source>
        <dbReference type="PROSITE" id="PS51669"/>
    </source>
</evidence>
<dbReference type="Pfam" id="PF01568">
    <property type="entry name" value="Molydop_binding"/>
    <property type="match status" value="1"/>
</dbReference>
<sequence length="727" mass="78948">MTKQTSETVERSFCRICHAACPVNVHLDEGRVVKITGVDDDPLFKGYTCVKGRQLPDQIHDPARLRTALKRNPNGTLEEIASSDALDEVAAKLQAIIDEHGPRAVASYTGTGGYQNAPSHPTAAAFHRAIGSISYYTSVTIDQPMKATAPMRMGMWEGGPQNFSTADVMLAIGYNPMVSSYAPYGGLQGTDPFQTLRLRKEEGLKVIVIDPRKTELARQADIHLQVKPGEDPALLASLIHVILAEDLHDAEFCDRWVEPGHLDELRAAVDDFTPAYAAERCGVDADDIVAAARMFAAGPTGASGSGTGPSMSPHASLMEHLSLSLNVLCGRFLREGEQMDSGGLLPPAAPKRAQVIGPFGNPKGPQSRFRELHGYNGEMPCATLAQEIITPGPEQVRALIVNGGNPVAAWPDQTKSLEAMEALELLIVIDHRMTQTADFADYVFAPRLSLERADVPPFMDRWFRQPYACYTPAVVEPEGDLLNDWEVYWEIAERLGVDITLAGGPIPHRNADGSRPTDDEVLDLVYAKSRVPLDEVRAKNGTLVPEHAITIAPADPDASGRFQIALSDHMEELADVRNETTSAEVMRGFDPDVHTFRLISRRLKSHLNSLGRELPGLQRKNSTNYAYMNPADMDELGIVDDDLVKIASPHAELVGVVKAAPDVRRSVISMAHSWGSSTGTDEKVRDIGSPTNRLIDVENGYCTITGQAIQSAIPVSVEPISESALVG</sequence>
<reference evidence="6 7" key="1">
    <citation type="journal article" date="2013" name="Int. J. Syst. Evol. Microbiol.">
        <title>Ilumatobacter nonamiense sp. nov. and Ilumatobacter coccineum sp. nov., isolated from seashore sand.</title>
        <authorList>
            <person name="Matsumoto A."/>
            <person name="Kasai H."/>
            <person name="Matsuo Y."/>
            <person name="Shizuri Y."/>
            <person name="Ichikawa N."/>
            <person name="Fujita N."/>
            <person name="Omura S."/>
            <person name="Takahashi Y."/>
        </authorList>
    </citation>
    <scope>NUCLEOTIDE SEQUENCE [LARGE SCALE GENOMIC DNA]</scope>
    <source>
        <strain evidence="7">NBRC 103263 / KCTC 29153 / YM16-304</strain>
    </source>
</reference>
<dbReference type="Gene3D" id="2.40.40.20">
    <property type="match status" value="1"/>
</dbReference>
<dbReference type="PANTHER" id="PTHR43742:SF6">
    <property type="entry name" value="OXIDOREDUCTASE YYAE-RELATED"/>
    <property type="match status" value="1"/>
</dbReference>
<evidence type="ECO:0000256" key="3">
    <source>
        <dbReference type="ARBA" id="ARBA00023004"/>
    </source>
</evidence>
<keyword evidence="2" id="KW-0479">Metal-binding</keyword>
<dbReference type="CDD" id="cd02775">
    <property type="entry name" value="MopB_CT"/>
    <property type="match status" value="1"/>
</dbReference>
<proteinExistence type="inferred from homology"/>
<dbReference type="Gene3D" id="3.40.228.10">
    <property type="entry name" value="Dimethylsulfoxide Reductase, domain 2"/>
    <property type="match status" value="1"/>
</dbReference>
<dbReference type="SMART" id="SM00926">
    <property type="entry name" value="Molybdop_Fe4S4"/>
    <property type="match status" value="1"/>
</dbReference>
<dbReference type="PANTHER" id="PTHR43742">
    <property type="entry name" value="TRIMETHYLAMINE-N-OXIDE REDUCTASE"/>
    <property type="match status" value="1"/>
</dbReference>
<evidence type="ECO:0000256" key="1">
    <source>
        <dbReference type="ARBA" id="ARBA00010312"/>
    </source>
</evidence>
<dbReference type="InterPro" id="IPR050612">
    <property type="entry name" value="Prok_Mopterin_Oxidored"/>
</dbReference>
<dbReference type="AlphaFoldDB" id="A0A6C7E7B6"/>
<evidence type="ECO:0000256" key="2">
    <source>
        <dbReference type="ARBA" id="ARBA00022723"/>
    </source>
</evidence>
<dbReference type="Gene3D" id="2.20.25.90">
    <property type="entry name" value="ADC-like domains"/>
    <property type="match status" value="1"/>
</dbReference>
<accession>A0A6C7E7B6</accession>
<protein>
    <submittedName>
        <fullName evidence="6">Putative molybdopterin oxidoreductase</fullName>
    </submittedName>
</protein>
<dbReference type="SUPFAM" id="SSF50692">
    <property type="entry name" value="ADC-like"/>
    <property type="match status" value="1"/>
</dbReference>
<dbReference type="GO" id="GO:0046872">
    <property type="term" value="F:metal ion binding"/>
    <property type="evidence" value="ECO:0007669"/>
    <property type="project" value="UniProtKB-KW"/>
</dbReference>
<keyword evidence="7" id="KW-1185">Reference proteome</keyword>
<dbReference type="InterPro" id="IPR006657">
    <property type="entry name" value="MoPterin_dinucl-bd_dom"/>
</dbReference>
<dbReference type="GO" id="GO:0016491">
    <property type="term" value="F:oxidoreductase activity"/>
    <property type="evidence" value="ECO:0007669"/>
    <property type="project" value="InterPro"/>
</dbReference>
<name>A0A6C7E7B6_ILUCY</name>
<feature type="domain" description="4Fe-4S Mo/W bis-MGD-type" evidence="5">
    <location>
        <begin position="7"/>
        <end position="63"/>
    </location>
</feature>
<dbReference type="EMBL" id="AP012057">
    <property type="protein sequence ID" value="BAN00498.1"/>
    <property type="molecule type" value="Genomic_DNA"/>
</dbReference>
<evidence type="ECO:0000256" key="4">
    <source>
        <dbReference type="ARBA" id="ARBA00023014"/>
    </source>
</evidence>
<dbReference type="Pfam" id="PF00384">
    <property type="entry name" value="Molybdopterin"/>
    <property type="match status" value="1"/>
</dbReference>
<dbReference type="Proteomes" id="UP000011863">
    <property type="component" value="Chromosome"/>
</dbReference>
<keyword evidence="4" id="KW-0411">Iron-sulfur</keyword>
<dbReference type="GO" id="GO:0051536">
    <property type="term" value="F:iron-sulfur cluster binding"/>
    <property type="evidence" value="ECO:0007669"/>
    <property type="project" value="UniProtKB-KW"/>
</dbReference>
<dbReference type="Gene3D" id="3.40.50.740">
    <property type="match status" value="1"/>
</dbReference>
<dbReference type="InterPro" id="IPR006963">
    <property type="entry name" value="Mopterin_OxRdtase_4Fe-4S_dom"/>
</dbReference>